<organism evidence="1 2">
    <name type="scientific">Parelaphostrongylus tenuis</name>
    <name type="common">Meningeal worm</name>
    <dbReference type="NCBI Taxonomy" id="148309"/>
    <lineage>
        <taxon>Eukaryota</taxon>
        <taxon>Metazoa</taxon>
        <taxon>Ecdysozoa</taxon>
        <taxon>Nematoda</taxon>
        <taxon>Chromadorea</taxon>
        <taxon>Rhabditida</taxon>
        <taxon>Rhabditina</taxon>
        <taxon>Rhabditomorpha</taxon>
        <taxon>Strongyloidea</taxon>
        <taxon>Metastrongylidae</taxon>
        <taxon>Parelaphostrongylus</taxon>
    </lineage>
</organism>
<dbReference type="AlphaFoldDB" id="A0AAD5QCF6"/>
<evidence type="ECO:0000313" key="1">
    <source>
        <dbReference type="EMBL" id="KAJ1346738.1"/>
    </source>
</evidence>
<proteinExistence type="predicted"/>
<keyword evidence="2" id="KW-1185">Reference proteome</keyword>
<accession>A0AAD5QCF6</accession>
<name>A0AAD5QCF6_PARTN</name>
<comment type="caution">
    <text evidence="1">The sequence shown here is derived from an EMBL/GenBank/DDBJ whole genome shotgun (WGS) entry which is preliminary data.</text>
</comment>
<evidence type="ECO:0000313" key="2">
    <source>
        <dbReference type="Proteomes" id="UP001196413"/>
    </source>
</evidence>
<protein>
    <submittedName>
        <fullName evidence="1">Uncharacterized protein</fullName>
    </submittedName>
</protein>
<sequence>MLYSCQSYINGRTSRFEPGGDLGQLRHTAYMIATKPNVFFIQCFSRLLSRDGVYGAHFHLANKSELSLLLEPS</sequence>
<gene>
    <name evidence="1" type="ORF">KIN20_001636</name>
</gene>
<dbReference type="EMBL" id="JAHQIW010000218">
    <property type="protein sequence ID" value="KAJ1346738.1"/>
    <property type="molecule type" value="Genomic_DNA"/>
</dbReference>
<dbReference type="Proteomes" id="UP001196413">
    <property type="component" value="Unassembled WGS sequence"/>
</dbReference>
<reference evidence="1" key="1">
    <citation type="submission" date="2021-06" db="EMBL/GenBank/DDBJ databases">
        <title>Parelaphostrongylus tenuis whole genome reference sequence.</title>
        <authorList>
            <person name="Garwood T.J."/>
            <person name="Larsen P.A."/>
            <person name="Fountain-Jones N.M."/>
            <person name="Garbe J.R."/>
            <person name="Macchietto M.G."/>
            <person name="Kania S.A."/>
            <person name="Gerhold R.W."/>
            <person name="Richards J.E."/>
            <person name="Wolf T.M."/>
        </authorList>
    </citation>
    <scope>NUCLEOTIDE SEQUENCE</scope>
    <source>
        <strain evidence="1">MNPRO001-30</strain>
        <tissue evidence="1">Meninges</tissue>
    </source>
</reference>